<proteinExistence type="predicted"/>
<keyword evidence="1" id="KW-0472">Membrane</keyword>
<dbReference type="Pfam" id="PF13858">
    <property type="entry name" value="DUF4199"/>
    <property type="match status" value="1"/>
</dbReference>
<reference evidence="2" key="1">
    <citation type="journal article" date="2021" name="PeerJ">
        <title>Extensive microbial diversity within the chicken gut microbiome revealed by metagenomics and culture.</title>
        <authorList>
            <person name="Gilroy R."/>
            <person name="Ravi A."/>
            <person name="Getino M."/>
            <person name="Pursley I."/>
            <person name="Horton D.L."/>
            <person name="Alikhan N.F."/>
            <person name="Baker D."/>
            <person name="Gharbi K."/>
            <person name="Hall N."/>
            <person name="Watson M."/>
            <person name="Adriaenssens E.M."/>
            <person name="Foster-Nyarko E."/>
            <person name="Jarju S."/>
            <person name="Secka A."/>
            <person name="Antonio M."/>
            <person name="Oren A."/>
            <person name="Chaudhuri R.R."/>
            <person name="La Ragione R."/>
            <person name="Hildebrand F."/>
            <person name="Pallen M.J."/>
        </authorList>
    </citation>
    <scope>NUCLEOTIDE SEQUENCE</scope>
    <source>
        <strain evidence="2">Gambia2-208</strain>
    </source>
</reference>
<dbReference type="AlphaFoldDB" id="A0A9D1ZF65"/>
<feature type="transmembrane region" description="Helical" evidence="1">
    <location>
        <begin position="38"/>
        <end position="58"/>
    </location>
</feature>
<sequence length="186" mass="21140">MTESRGYLQRYAMVYGAYLGVFWIVGAIFFPLGLGNPLLFLVFLAFVLCGPFIAYRYVRAYRNGACSGYISFLHAWTFTVLMYMFAGLLAAAAHYIYFRFIDQGYILNTYTSLIEQFFEQDVTGGGMVAYKDQMELALDQLSMLTPIEITLQLFSNNVFWGALLAIPTALFVMKRTPANQGFKFNN</sequence>
<name>A0A9D1ZF65_9BACE</name>
<comment type="caution">
    <text evidence="2">The sequence shown here is derived from an EMBL/GenBank/DDBJ whole genome shotgun (WGS) entry which is preliminary data.</text>
</comment>
<keyword evidence="1" id="KW-0812">Transmembrane</keyword>
<evidence type="ECO:0000313" key="2">
    <source>
        <dbReference type="EMBL" id="HIY87164.1"/>
    </source>
</evidence>
<keyword evidence="1" id="KW-1133">Transmembrane helix</keyword>
<dbReference type="EMBL" id="DXCV01000005">
    <property type="protein sequence ID" value="HIY87164.1"/>
    <property type="molecule type" value="Genomic_DNA"/>
</dbReference>
<dbReference type="InterPro" id="IPR025250">
    <property type="entry name" value="DUF4199"/>
</dbReference>
<organism evidence="2 3">
    <name type="scientific">Candidatus Bacteroides pullicola</name>
    <dbReference type="NCBI Taxonomy" id="2838475"/>
    <lineage>
        <taxon>Bacteria</taxon>
        <taxon>Pseudomonadati</taxon>
        <taxon>Bacteroidota</taxon>
        <taxon>Bacteroidia</taxon>
        <taxon>Bacteroidales</taxon>
        <taxon>Bacteroidaceae</taxon>
        <taxon>Bacteroides</taxon>
    </lineage>
</organism>
<feature type="transmembrane region" description="Helical" evidence="1">
    <location>
        <begin position="12"/>
        <end position="32"/>
    </location>
</feature>
<feature type="transmembrane region" description="Helical" evidence="1">
    <location>
        <begin position="70"/>
        <end position="97"/>
    </location>
</feature>
<protein>
    <submittedName>
        <fullName evidence="2">DUF4199 domain-containing protein</fullName>
    </submittedName>
</protein>
<reference evidence="2" key="2">
    <citation type="submission" date="2021-04" db="EMBL/GenBank/DDBJ databases">
        <authorList>
            <person name="Gilroy R."/>
        </authorList>
    </citation>
    <scope>NUCLEOTIDE SEQUENCE</scope>
    <source>
        <strain evidence="2">Gambia2-208</strain>
    </source>
</reference>
<gene>
    <name evidence="2" type="ORF">H9824_00450</name>
</gene>
<feature type="transmembrane region" description="Helical" evidence="1">
    <location>
        <begin position="153"/>
        <end position="173"/>
    </location>
</feature>
<dbReference type="Proteomes" id="UP000886851">
    <property type="component" value="Unassembled WGS sequence"/>
</dbReference>
<evidence type="ECO:0000313" key="3">
    <source>
        <dbReference type="Proteomes" id="UP000886851"/>
    </source>
</evidence>
<evidence type="ECO:0000256" key="1">
    <source>
        <dbReference type="SAM" id="Phobius"/>
    </source>
</evidence>
<accession>A0A9D1ZF65</accession>